<dbReference type="OMA" id="ITKHNRE"/>
<dbReference type="OrthoDB" id="10254794at2759"/>
<dbReference type="FunCoup" id="A1Z9B0">
    <property type="interactions" value="3"/>
</dbReference>
<dbReference type="GO" id="GO:0060271">
    <property type="term" value="P:cilium assembly"/>
    <property type="evidence" value="ECO:0000318"/>
    <property type="project" value="GO_Central"/>
</dbReference>
<feature type="region of interest" description="Disordered" evidence="4">
    <location>
        <begin position="79"/>
        <end position="123"/>
    </location>
</feature>
<reference evidence="6" key="14">
    <citation type="submission" date="2020-04" db="EMBL/GenBank/DDBJ databases">
        <authorList>
            <consortium name="FlyBase"/>
        </authorList>
    </citation>
    <scope>NUCLEOTIDE SEQUENCE</scope>
</reference>
<dbReference type="Pfam" id="PF13870">
    <property type="entry name" value="CCDC113_CCDC96_CC"/>
    <property type="match status" value="1"/>
</dbReference>
<dbReference type="HOGENOM" id="CLU_408423_0_0_1"/>
<dbReference type="InterPro" id="IPR051885">
    <property type="entry name" value="CC_CF"/>
</dbReference>
<accession>A1Z9B0</accession>
<dbReference type="STRING" id="7227.FBpp0086870"/>
<gene>
    <name evidence="6" type="primary">Dmel\CG4712</name>
    <name evidence="7" type="synonym">CG4712-RB</name>
    <name evidence="8" type="ORF">CG4712</name>
    <name evidence="6" type="ORF">Dmel_CG4712</name>
</gene>
<reference evidence="6" key="15">
    <citation type="submission" date="2020-05" db="EMBL/GenBank/DDBJ databases">
        <title>Drosophila melanogaster release 4 sequence.</title>
        <authorList>
            <consortium name="Berkeley Drosophila Genome Project"/>
            <person name="Celniker S."/>
            <person name="Carlson J."/>
            <person name="Wan K."/>
            <person name="Pfeiffer B."/>
            <person name="Frise E."/>
            <person name="George R."/>
            <person name="Hoskins R."/>
            <person name="Stapleton M."/>
            <person name="Pacleb J."/>
            <person name="Park S."/>
            <person name="Svirskas R."/>
            <person name="Smith E."/>
            <person name="Yu C."/>
            <person name="Rubin G."/>
        </authorList>
    </citation>
    <scope>NUCLEOTIDE SEQUENCE</scope>
</reference>
<keyword evidence="3" id="KW-0966">Cell projection</keyword>
<reference evidence="6 9" key="2">
    <citation type="journal article" date="2002" name="Genome Biol.">
        <title>Finishing a whole-genome shotgun: release 3 of the Drosophila melanogaster euchromatic genome sequence.</title>
        <authorList>
            <person name="Celniker S.E."/>
            <person name="Wheeler D.A."/>
            <person name="Kronmiller B."/>
            <person name="Carlson J.W."/>
            <person name="Halpern A."/>
            <person name="Patel S."/>
            <person name="Adams M."/>
            <person name="Champe M."/>
            <person name="Dugan S.P."/>
            <person name="Frise E."/>
            <person name="Hodgson A."/>
            <person name="George R.A."/>
            <person name="Hoskins R.A."/>
            <person name="Laverty T."/>
            <person name="Muzny D.M."/>
            <person name="Nelson C.R."/>
            <person name="Pacleb J.M."/>
            <person name="Park S."/>
            <person name="Pfeiffer B.D."/>
            <person name="Richards S."/>
            <person name="Sodergren E.J."/>
            <person name="Svirskas R."/>
            <person name="Tabor P.E."/>
            <person name="Wan K."/>
            <person name="Stapleton M."/>
            <person name="Sutton G.G."/>
            <person name="Venter C."/>
            <person name="Weinstock G."/>
            <person name="Scherer S.E."/>
            <person name="Myers E.W."/>
            <person name="Gibbs R.A."/>
            <person name="Rubin G.M."/>
        </authorList>
    </citation>
    <scope>NUCLEOTIDE SEQUENCE [LARGE SCALE GENOMIC DNA]</scope>
    <source>
        <strain evidence="9">Berkeley</strain>
    </source>
</reference>
<dbReference type="KEGG" id="dme:Dmel_CG4712"/>
<organism evidence="6 9">
    <name type="scientific">Drosophila melanogaster</name>
    <name type="common">Fruit fly</name>
    <dbReference type="NCBI Taxonomy" id="7227"/>
    <lineage>
        <taxon>Eukaryota</taxon>
        <taxon>Metazoa</taxon>
        <taxon>Ecdysozoa</taxon>
        <taxon>Arthropoda</taxon>
        <taxon>Hexapoda</taxon>
        <taxon>Insecta</taxon>
        <taxon>Pterygota</taxon>
        <taxon>Neoptera</taxon>
        <taxon>Endopterygota</taxon>
        <taxon>Diptera</taxon>
        <taxon>Brachycera</taxon>
        <taxon>Muscomorpha</taxon>
        <taxon>Ephydroidea</taxon>
        <taxon>Drosophilidae</taxon>
        <taxon>Drosophila</taxon>
        <taxon>Sophophora</taxon>
    </lineage>
</organism>
<dbReference type="Proteomes" id="UP000000803">
    <property type="component" value="Chromosome 2R"/>
</dbReference>
<reference evidence="6 9" key="9">
    <citation type="journal article" date="2007" name="Science">
        <title>Sequence finishing and mapping of Drosophila melanogaster heterochromatin.</title>
        <authorList>
            <person name="Hoskins R.A."/>
            <person name="Carlson J.W."/>
            <person name="Kennedy C."/>
            <person name="Acevedo D."/>
            <person name="Evans-Holm M."/>
            <person name="Frise E."/>
            <person name="Wan K.H."/>
            <person name="Park S."/>
            <person name="Mendez-Lago M."/>
            <person name="Rossi F."/>
            <person name="Villasante A."/>
            <person name="Dimitri P."/>
            <person name="Karpen G.H."/>
            <person name="Celniker S.E."/>
        </authorList>
    </citation>
    <scope>NUCLEOTIDE SEQUENCE [LARGE SCALE GENOMIC DNA]</scope>
    <source>
        <strain evidence="9">Berkeley</strain>
    </source>
</reference>
<evidence type="ECO:0000313" key="9">
    <source>
        <dbReference type="Proteomes" id="UP000000803"/>
    </source>
</evidence>
<dbReference type="DNASU" id="36469"/>
<dbReference type="EMBL" id="BT133017">
    <property type="protein sequence ID" value="AEX91654.1"/>
    <property type="molecule type" value="mRNA"/>
</dbReference>
<evidence type="ECO:0000313" key="7">
    <source>
        <dbReference type="EMBL" id="AEX91654.1"/>
    </source>
</evidence>
<feature type="compositionally biased region" description="Polar residues" evidence="4">
    <location>
        <begin position="104"/>
        <end position="119"/>
    </location>
</feature>
<dbReference type="UCSC" id="CG4712-RB">
    <property type="organism name" value="d. melanogaster"/>
</dbReference>
<keyword evidence="2" id="KW-0175">Coiled coil</keyword>
<dbReference type="GO" id="GO:0005930">
    <property type="term" value="C:axoneme"/>
    <property type="evidence" value="ECO:0000318"/>
    <property type="project" value="GO_Central"/>
</dbReference>
<feature type="compositionally biased region" description="Basic and acidic residues" evidence="4">
    <location>
        <begin position="79"/>
        <end position="103"/>
    </location>
</feature>
<feature type="region of interest" description="Disordered" evidence="4">
    <location>
        <begin position="138"/>
        <end position="158"/>
    </location>
</feature>
<reference evidence="6" key="7">
    <citation type="submission" date="2006-08" db="EMBL/GenBank/DDBJ databases">
        <authorList>
            <person name="Celniker S."/>
            <person name="Carlson J."/>
            <person name="Wan K."/>
            <person name="Frise E."/>
            <person name="Hoskins R."/>
            <person name="Park S."/>
            <person name="Svirskas R."/>
            <person name="Rubin G."/>
        </authorList>
    </citation>
    <scope>NUCLEOTIDE SEQUENCE</scope>
</reference>
<sequence>METENNEEPQIDLLEENEAVRSLADEVLSRFSGDSKKSVSVNISMVSMSSNENSEERLKIIRKEERKLAIKDIMNRLKERDAEEMKMKKSGEQEGDQREDEMASKSQDSIQRHMSISQVEEQDDETLLWTKLGEDIDSDNRRTTDIAPAADTLDAVNAEDEDMLDLIETPSESDSEAPVTERSKSIDPMKVAVKSLMLVPSLSDISLPSAPPTSRKSSHSIKSNRSLIFKSSPTDGNSSFDTEESEEESTIGPIDPRTPMDQLYDSLSICESLAPIKDEFSRTTALEKERNDYMGFEQLFTVTTEHLETDEIDVAAQLRTIETSQVISEFINHLIHKVVMPEHRGTEEYIRVRLDKEKLLVALQNEVHDYTSVRDHNKQLEERMVDYFRRTKNFRYFDRLTPNAESTYSRRLDHALTYLSYGQERLIRVREKYGILMTTAFLDLANAMNIVLSTEHHLEQTLKRILVRPDAETDFLKRLVARELRLMADHRNQISDARLLLMSQKHTLARILEKIRDVETVCDGVSLNDFISVQNKTIGLEKKIEERNIELKRQRRLYHTELHMTKHNREKSHELKNKIHVLKDNLLEKHKLKNKLKSELCRRKLEHKAIRRRMRDLTCQGGILAMPALMYDYDRTVAYVREKEKMVSSLRETLKSLTNQLQSLMSPRKKSSII</sequence>
<dbReference type="PANTHER" id="PTHR15654">
    <property type="entry name" value="COILED-COIL DOMAIN-CONTAINING PROTEIN 113-RELATED"/>
    <property type="match status" value="1"/>
</dbReference>
<reference evidence="6" key="12">
    <citation type="journal article" date="2015" name="G3 (Bethesda)">
        <title>Gene Model Annotations for Drosophila melanogaster: The Rule-Benders.</title>
        <authorList>
            <consortium name="FlyBase Consortium"/>
            <person name="Crosby M.A."/>
            <person name="Gramates L.S."/>
            <person name="Dos Santos G."/>
            <person name="Matthews B.B."/>
            <person name="St Pierre S.E."/>
            <person name="Zhou P."/>
            <person name="Schroeder A.J."/>
            <person name="Falls K."/>
            <person name="Emmert D.B."/>
            <person name="Russo S.M."/>
            <person name="Gelbart W.M."/>
            <person name="null"/>
        </authorList>
    </citation>
    <scope>NUCLEOTIDE SEQUENCE</scope>
</reference>
<dbReference type="PANTHER" id="PTHR15654:SF1">
    <property type="entry name" value="COILED-COIL DOMAIN-CONTAINING PROTEIN 96"/>
    <property type="match status" value="1"/>
</dbReference>
<dbReference type="EMBL" id="AE013599">
    <property type="protein sequence ID" value="AAM68604.1"/>
    <property type="molecule type" value="Genomic_DNA"/>
</dbReference>
<dbReference type="AlphaFoldDB" id="A1Z9B0"/>
<reference evidence="6 9" key="6">
    <citation type="journal article" date="2005" name="PLoS Comput. Biol.">
        <title>Combined evidence annotation of transposable elements in genome sequences.</title>
        <authorList>
            <person name="Quesneville H."/>
            <person name="Bergman C.M."/>
            <person name="Andrieu O."/>
            <person name="Autard D."/>
            <person name="Nouaud D."/>
            <person name="Ashburner M."/>
            <person name="Anxolabehere D."/>
        </authorList>
    </citation>
    <scope>NUCLEOTIDE SEQUENCE [LARGE SCALE GENOMIC DNA]</scope>
    <source>
        <strain evidence="9">Berkeley</strain>
    </source>
</reference>
<feature type="region of interest" description="Disordered" evidence="4">
    <location>
        <begin position="203"/>
        <end position="258"/>
    </location>
</feature>
<dbReference type="AGR" id="FB:FBgn0033818"/>
<dbReference type="BioGRID-ORCS" id="36469">
    <property type="hits" value="0 hits in 1 CRISPR screen"/>
</dbReference>
<dbReference type="RefSeq" id="NP_610856.1">
    <property type="nucleotide sequence ID" value="NM_137012.2"/>
</dbReference>
<reference evidence="6 9" key="8">
    <citation type="journal article" date="2007" name="Science">
        <title>The Release 5.1 annotation of Drosophila melanogaster heterochromatin.</title>
        <authorList>
            <person name="Smith C.D."/>
            <person name="Shu S."/>
            <person name="Mungall C.J."/>
            <person name="Karpen G.H."/>
        </authorList>
    </citation>
    <scope>NUCLEOTIDE SEQUENCE [LARGE SCALE GENOMIC DNA]</scope>
    <source>
        <strain evidence="9">Berkeley</strain>
    </source>
</reference>
<dbReference type="GO" id="GO:0036064">
    <property type="term" value="C:ciliary basal body"/>
    <property type="evidence" value="ECO:0000318"/>
    <property type="project" value="GO_Central"/>
</dbReference>
<reference evidence="6 9" key="3">
    <citation type="journal article" date="2002" name="Genome Biol.">
        <title>Annotation of the Drosophila melanogaster euchromatic genome: a systematic review.</title>
        <authorList>
            <person name="Misra S."/>
            <person name="Crosby M.A."/>
            <person name="Mungall C.J."/>
            <person name="Matthews B.B."/>
            <person name="Campbell K.S."/>
            <person name="Hradecky P."/>
            <person name="Huang Y."/>
            <person name="Kaminker J.S."/>
            <person name="Millburn G.H."/>
            <person name="Prochnik S.E."/>
            <person name="Smith C.D."/>
            <person name="Tupy J.L."/>
            <person name="Whitfied E.J."/>
            <person name="Bayraktaroglu L."/>
            <person name="Berman B.P."/>
            <person name="Bettencourt B.R."/>
            <person name="Celniker S.E."/>
            <person name="de Grey A.D."/>
            <person name="Drysdale R.A."/>
            <person name="Harris N.L."/>
            <person name="Richter J."/>
            <person name="Russo S."/>
            <person name="Schroeder A.J."/>
            <person name="Shu S.Q."/>
            <person name="Stapleton M."/>
            <person name="Yamada C."/>
            <person name="Ashburner M."/>
            <person name="Gelbart W.M."/>
            <person name="Rubin G.M."/>
            <person name="Lewis S.E."/>
        </authorList>
    </citation>
    <scope>GENOME REANNOTATION</scope>
    <source>
        <strain evidence="9">Berkeley</strain>
    </source>
</reference>
<dbReference type="SMR" id="A1Z9B0"/>
<dbReference type="Bgee" id="FBgn0033818">
    <property type="expression patterns" value="Expressed in spermatocyte in post-embryonic organism and 22 other cell types or tissues"/>
</dbReference>
<name>A1Z9B0_DROME</name>
<feature type="domain" description="CCDC113/CCDC96 coiled-coil" evidence="5">
    <location>
        <begin position="487"/>
        <end position="662"/>
    </location>
</feature>
<proteinExistence type="evidence at transcript level"/>
<dbReference type="ExpressionAtlas" id="A1Z9B0">
    <property type="expression patterns" value="baseline and differential"/>
</dbReference>
<reference evidence="6 9" key="5">
    <citation type="journal article" date="2002" name="Genome Biol.">
        <title>Heterochromatic sequences in a Drosophila whole-genome shotgun assembly.</title>
        <authorList>
            <person name="Hoskins R.A."/>
            <person name="Smith C.D."/>
            <person name="Carlson J.W."/>
            <person name="Carvalho A.B."/>
            <person name="Halpern A."/>
            <person name="Kaminker J.S."/>
            <person name="Kennedy C."/>
            <person name="Mungall C.J."/>
            <person name="Sullivan B.A."/>
            <person name="Sutton G.G."/>
            <person name="Yasuhara J.C."/>
            <person name="Wakimoto B.T."/>
            <person name="Myers E.W."/>
            <person name="Celniker S.E."/>
            <person name="Rubin G.M."/>
            <person name="Karpen G.H."/>
        </authorList>
    </citation>
    <scope>NUCLEOTIDE SEQUENCE [LARGE SCALE GENOMIC DNA]</scope>
    <source>
        <strain evidence="9">Berkeley</strain>
    </source>
</reference>
<reference evidence="6" key="11">
    <citation type="journal article" date="2015" name="G3 (Bethesda)">
        <title>Gene Model Annotations for Drosophila melanogaster: Impact of High-Throughput Data.</title>
        <authorList>
            <consortium name="FlyBase Consortium"/>
            <person name="Matthews B.B."/>
            <person name="Dos Santos G."/>
            <person name="Crosby M.A."/>
            <person name="Emmert D.B."/>
            <person name="St Pierre S.E."/>
            <person name="Gramates L.S."/>
            <person name="Zhou P."/>
            <person name="Schroeder A.J."/>
            <person name="Falls K."/>
            <person name="Strelets V."/>
            <person name="Russo S.M."/>
            <person name="Gelbart W.M."/>
            <person name="null"/>
        </authorList>
    </citation>
    <scope>NUCLEOTIDE SEQUENCE</scope>
</reference>
<reference evidence="7" key="10">
    <citation type="submission" date="2012-01" db="EMBL/GenBank/DDBJ databases">
        <authorList>
            <person name="Carlson J."/>
            <person name="Booth B."/>
            <person name="Frise E."/>
            <person name="Park S."/>
            <person name="Wan K."/>
            <person name="Yu C."/>
            <person name="Celniker S."/>
        </authorList>
    </citation>
    <scope>NUCLEOTIDE SEQUENCE</scope>
</reference>
<reference evidence="6 9" key="1">
    <citation type="journal article" date="2000" name="Science">
        <title>The genome sequence of Drosophila melanogaster.</title>
        <authorList>
            <person name="Adams M.D."/>
            <person name="Celniker S.E."/>
            <person name="Holt R.A."/>
            <person name="Evans C.A."/>
            <person name="Gocayne J.D."/>
            <person name="Amanatides P.G."/>
            <person name="Scherer S.E."/>
            <person name="Li P.W."/>
            <person name="Hoskins R.A."/>
            <person name="Galle R.F."/>
            <person name="George R.A."/>
            <person name="Lewis S.E."/>
            <person name="Richards S."/>
            <person name="Ashburner M."/>
            <person name="Henderson S.N."/>
            <person name="Sutton G.G."/>
            <person name="Wortman J.R."/>
            <person name="Yandell M.D."/>
            <person name="Zhang Q."/>
            <person name="Chen L.X."/>
            <person name="Brandon R.C."/>
            <person name="Rogers Y.H."/>
            <person name="Blazej R.G."/>
            <person name="Champe M."/>
            <person name="Pfeiffer B.D."/>
            <person name="Wan K.H."/>
            <person name="Doyle C."/>
            <person name="Baxter E.G."/>
            <person name="Helt G."/>
            <person name="Nelson C.R."/>
            <person name="Gabor G.L."/>
            <person name="Abril J.F."/>
            <person name="Agbayani A."/>
            <person name="An H.J."/>
            <person name="Andrews-Pfannkoch C."/>
            <person name="Baldwin D."/>
            <person name="Ballew R.M."/>
            <person name="Basu A."/>
            <person name="Baxendale J."/>
            <person name="Bayraktaroglu L."/>
            <person name="Beasley E.M."/>
            <person name="Beeson K.Y."/>
            <person name="Benos P.V."/>
            <person name="Berman B.P."/>
            <person name="Bhandari D."/>
            <person name="Bolshakov S."/>
            <person name="Borkova D."/>
            <person name="Botchan M.R."/>
            <person name="Bouck J."/>
            <person name="Brokstein P."/>
            <person name="Brottier P."/>
            <person name="Burtis K.C."/>
            <person name="Busam D.A."/>
            <person name="Butler H."/>
            <person name="Cadieu E."/>
            <person name="Center A."/>
            <person name="Chandra I."/>
            <person name="Cherry J.M."/>
            <person name="Cawley S."/>
            <person name="Dahlke C."/>
            <person name="Davenport L.B."/>
            <person name="Davies P."/>
            <person name="de Pablos B."/>
            <person name="Delcher A."/>
            <person name="Deng Z."/>
            <person name="Mays A.D."/>
            <person name="Dew I."/>
            <person name="Dietz S.M."/>
            <person name="Dodson K."/>
            <person name="Doup L.E."/>
            <person name="Downes M."/>
            <person name="Dugan-Rocha S."/>
            <person name="Dunkov B.C."/>
            <person name="Dunn P."/>
            <person name="Durbin K.J."/>
            <person name="Evangelista C.C."/>
            <person name="Ferraz C."/>
            <person name="Ferriera S."/>
            <person name="Fleischmann W."/>
            <person name="Fosler C."/>
            <person name="Gabrielian A.E."/>
            <person name="Garg N.S."/>
            <person name="Gelbart W.M."/>
            <person name="Glasser K."/>
            <person name="Glodek A."/>
            <person name="Gong F."/>
            <person name="Gorrell J.H."/>
            <person name="Gu Z."/>
            <person name="Guan P."/>
            <person name="Harris M."/>
            <person name="Harris N.L."/>
            <person name="Harvey D."/>
            <person name="Heiman T.J."/>
            <person name="Hernandez J.R."/>
            <person name="Houck J."/>
            <person name="Hostin D."/>
            <person name="Houston K.A."/>
            <person name="Howland T.J."/>
            <person name="Wei M.H."/>
            <person name="Ibegwam C."/>
            <person name="Jalali M."/>
            <person name="Kalush F."/>
            <person name="Karpen G.H."/>
            <person name="Ke Z."/>
            <person name="Kennison J.A."/>
            <person name="Ketchum K.A."/>
            <person name="Kimmel B.E."/>
            <person name="Kodira C.D."/>
            <person name="Kraft C."/>
            <person name="Kravitz S."/>
            <person name="Kulp D."/>
            <person name="Lai Z."/>
            <person name="Lasko P."/>
            <person name="Lei Y."/>
            <person name="Levitsky A.A."/>
            <person name="Li J."/>
            <person name="Li Z."/>
            <person name="Liang Y."/>
            <person name="Lin X."/>
            <person name="Liu X."/>
            <person name="Mattei B."/>
            <person name="McIntosh T.C."/>
            <person name="McLeod M.P."/>
            <person name="McPherson D."/>
            <person name="Merkulov G."/>
            <person name="Milshina N.V."/>
            <person name="Mobarry C."/>
            <person name="Morris J."/>
            <person name="Moshrefi A."/>
            <person name="Mount S.M."/>
            <person name="Moy M."/>
            <person name="Murphy B."/>
            <person name="Murphy L."/>
            <person name="Muzny D.M."/>
            <person name="Nelson D.L."/>
            <person name="Nelson D.R."/>
            <person name="Nelson K.A."/>
            <person name="Nixon K."/>
            <person name="Nusskern D.R."/>
            <person name="Pacleb J.M."/>
            <person name="Palazzolo M."/>
            <person name="Pittman G.S."/>
            <person name="Pan S."/>
            <person name="Pollard J."/>
            <person name="Puri V."/>
            <person name="Reese M.G."/>
            <person name="Reinert K."/>
            <person name="Remington K."/>
            <person name="Saunders R.D."/>
            <person name="Scheeler F."/>
            <person name="Shen H."/>
            <person name="Shue B.C."/>
            <person name="Siden-Kiamos I."/>
            <person name="Simpson M."/>
            <person name="Skupski M.P."/>
            <person name="Smith T."/>
            <person name="Spier E."/>
            <person name="Spradling A.C."/>
            <person name="Stapleton M."/>
            <person name="Strong R."/>
            <person name="Sun E."/>
            <person name="Svirskas R."/>
            <person name="Tector C."/>
            <person name="Turner R."/>
            <person name="Venter E."/>
            <person name="Wang A.H."/>
            <person name="Wang X."/>
            <person name="Wang Z.Y."/>
            <person name="Wassarman D.A."/>
            <person name="Weinstock G.M."/>
            <person name="Weissenbach J."/>
            <person name="Williams S.M."/>
            <person name="WoodageT"/>
            <person name="Worley K.C."/>
            <person name="Wu D."/>
            <person name="Yang S."/>
            <person name="Yao Q.A."/>
            <person name="Ye J."/>
            <person name="Yeh R.F."/>
            <person name="Zaveri J.S."/>
            <person name="Zhan M."/>
            <person name="Zhang G."/>
            <person name="Zhao Q."/>
            <person name="Zheng L."/>
            <person name="Zheng X.H."/>
            <person name="Zhong F.N."/>
            <person name="Zhong W."/>
            <person name="Zhou X."/>
            <person name="Zhu S."/>
            <person name="Zhu X."/>
            <person name="Smith H.O."/>
            <person name="Gibbs R.A."/>
            <person name="Myers E.W."/>
            <person name="Rubin G.M."/>
            <person name="Venter J.C."/>
        </authorList>
    </citation>
    <scope>NUCLEOTIDE SEQUENCE [LARGE SCALE GENOMIC DNA]</scope>
    <source>
        <strain evidence="9">Berkeley</strain>
    </source>
</reference>
<evidence type="ECO:0000313" key="8">
    <source>
        <dbReference type="FlyBase" id="FBgn0033818"/>
    </source>
</evidence>
<dbReference type="PaxDb" id="7227-FBpp0086870"/>
<dbReference type="GeneID" id="36469"/>
<feature type="compositionally biased region" description="Polar residues" evidence="4">
    <location>
        <begin position="212"/>
        <end position="240"/>
    </location>
</feature>
<comment type="subcellular location">
    <subcellularLocation>
        <location evidence="1">Cell projection</location>
        <location evidence="1">Cilium</location>
    </subcellularLocation>
</comment>
<dbReference type="FlyBase" id="FBgn0033818">
    <property type="gene designation" value="CG4712"/>
</dbReference>
<evidence type="ECO:0000313" key="6">
    <source>
        <dbReference type="EMBL" id="AAM68604.1"/>
    </source>
</evidence>
<evidence type="ECO:0000256" key="2">
    <source>
        <dbReference type="ARBA" id="ARBA00023054"/>
    </source>
</evidence>
<protein>
    <submittedName>
        <fullName evidence="7">FI19336p1</fullName>
    </submittedName>
</protein>
<reference evidence="6" key="13">
    <citation type="journal article" date="2015" name="Genome Res.">
        <title>The Release 6 reference sequence of the Drosophila melanogaster genome.</title>
        <authorList>
            <person name="Hoskins R.A."/>
            <person name="Carlson J.W."/>
            <person name="Wan K.H."/>
            <person name="Park S."/>
            <person name="Mendez I."/>
            <person name="Galle S.E."/>
            <person name="Booth B.W."/>
            <person name="Pfeiffer B.D."/>
            <person name="George R.A."/>
            <person name="Svirskas R."/>
            <person name="Krzywinski M."/>
            <person name="Schein J."/>
            <person name="Accardo M.C."/>
            <person name="Damia E."/>
            <person name="Messina G."/>
            <person name="Mendez-Lago M."/>
            <person name="de Pablos B."/>
            <person name="Demakova O.V."/>
            <person name="Andreyeva E.N."/>
            <person name="Boldyreva L.V."/>
            <person name="Marra M."/>
            <person name="Carvalho A.B."/>
            <person name="Dimitri P."/>
            <person name="Villasante A."/>
            <person name="Zhimulev I.F."/>
            <person name="Rubin G.M."/>
            <person name="Karpen G.H."/>
            <person name="Celniker S.E."/>
        </authorList>
    </citation>
    <scope>NUCLEOTIDE SEQUENCE</scope>
</reference>
<dbReference type="VEuPathDB" id="VectorBase:FBgn0033818"/>
<reference evidence="6 9" key="4">
    <citation type="journal article" date="2002" name="Genome Biol.">
        <title>The transposable elements of the Drosophila melanogaster euchromatin: a genomics perspective.</title>
        <authorList>
            <person name="Kaminker J.S."/>
            <person name="Bergman C.M."/>
            <person name="Kronmiller B."/>
            <person name="Carlson J."/>
            <person name="Svirskas R."/>
            <person name="Patel S."/>
            <person name="Frise E."/>
            <person name="Wheeler D.A."/>
            <person name="Lewis S.E."/>
            <person name="Rubin G.M."/>
            <person name="Ashburner M."/>
            <person name="Celniker S.E."/>
        </authorList>
    </citation>
    <scope>NUCLEOTIDE SEQUENCE [LARGE SCALE GENOMIC DNA]</scope>
    <source>
        <strain evidence="9">Berkeley</strain>
    </source>
</reference>
<evidence type="ECO:0000256" key="4">
    <source>
        <dbReference type="SAM" id="MobiDB-lite"/>
    </source>
</evidence>
<keyword evidence="9" id="KW-1185">Reference proteome</keyword>
<dbReference type="InParanoid" id="A1Z9B0"/>
<dbReference type="InterPro" id="IPR025254">
    <property type="entry name" value="CCDC113/CCDC96_CC"/>
</dbReference>
<evidence type="ECO:0000259" key="5">
    <source>
        <dbReference type="Pfam" id="PF13870"/>
    </source>
</evidence>
<evidence type="ECO:0000256" key="1">
    <source>
        <dbReference type="ARBA" id="ARBA00004138"/>
    </source>
</evidence>
<dbReference type="eggNOG" id="ENOG502SGZY">
    <property type="taxonomic scope" value="Eukaryota"/>
</dbReference>
<evidence type="ECO:0000256" key="3">
    <source>
        <dbReference type="ARBA" id="ARBA00023273"/>
    </source>
</evidence>
<dbReference type="IntAct" id="A1Z9B0">
    <property type="interactions" value="6"/>
</dbReference>